<keyword evidence="1" id="KW-0175">Coiled coil</keyword>
<evidence type="ECO:0000313" key="2">
    <source>
        <dbReference type="EMBL" id="DAF64085.1"/>
    </source>
</evidence>
<sequence>MICSCGGKFYSLEVRPYKKNGILQRRRYECRKCHKVISVAEVDEKEYKEIKEKITELEIKLYAVRKELKNCYENCFGAVGDHADTGA</sequence>
<proteinExistence type="predicted"/>
<organism evidence="2">
    <name type="scientific">Podoviridae sp. ctO1718</name>
    <dbReference type="NCBI Taxonomy" id="2827733"/>
    <lineage>
        <taxon>Viruses</taxon>
        <taxon>Duplodnaviria</taxon>
        <taxon>Heunggongvirae</taxon>
        <taxon>Uroviricota</taxon>
        <taxon>Caudoviricetes</taxon>
    </lineage>
</organism>
<dbReference type="EMBL" id="BK032850">
    <property type="protein sequence ID" value="DAF64085.1"/>
    <property type="molecule type" value="Genomic_DNA"/>
</dbReference>
<protein>
    <submittedName>
        <fullName evidence="2">Inhibitor of sigma-G Gin</fullName>
    </submittedName>
</protein>
<reference evidence="2" key="1">
    <citation type="journal article" date="2021" name="Proc. Natl. Acad. Sci. U.S.A.">
        <title>A Catalog of Tens of Thousands of Viruses from Human Metagenomes Reveals Hidden Associations with Chronic Diseases.</title>
        <authorList>
            <person name="Tisza M.J."/>
            <person name="Buck C.B."/>
        </authorList>
    </citation>
    <scope>NUCLEOTIDE SEQUENCE</scope>
    <source>
        <strain evidence="2">CtO1718</strain>
    </source>
</reference>
<evidence type="ECO:0000256" key="1">
    <source>
        <dbReference type="SAM" id="Coils"/>
    </source>
</evidence>
<feature type="coiled-coil region" evidence="1">
    <location>
        <begin position="40"/>
        <end position="67"/>
    </location>
</feature>
<accession>A0A8S5TLB7</accession>
<name>A0A8S5TLB7_9CAUD</name>